<dbReference type="GO" id="GO:0004034">
    <property type="term" value="F:aldose 1-epimerase activity"/>
    <property type="evidence" value="ECO:0007669"/>
    <property type="project" value="TreeGrafter"/>
</dbReference>
<dbReference type="GO" id="GO:0006006">
    <property type="term" value="P:glucose metabolic process"/>
    <property type="evidence" value="ECO:0007669"/>
    <property type="project" value="TreeGrafter"/>
</dbReference>
<keyword evidence="2" id="KW-0413">Isomerase</keyword>
<name>A0A4S4NJX3_9RHOB</name>
<accession>A0A4S4NJX3</accession>
<dbReference type="InterPro" id="IPR047215">
    <property type="entry name" value="Galactose_mutarotase-like"/>
</dbReference>
<evidence type="ECO:0000313" key="5">
    <source>
        <dbReference type="Proteomes" id="UP000306602"/>
    </source>
</evidence>
<protein>
    <submittedName>
        <fullName evidence="4">Galactose mutarotase</fullName>
    </submittedName>
</protein>
<dbReference type="GO" id="GO:0030246">
    <property type="term" value="F:carbohydrate binding"/>
    <property type="evidence" value="ECO:0007669"/>
    <property type="project" value="InterPro"/>
</dbReference>
<dbReference type="PANTHER" id="PTHR10091">
    <property type="entry name" value="ALDOSE-1-EPIMERASE"/>
    <property type="match status" value="1"/>
</dbReference>
<evidence type="ECO:0000256" key="1">
    <source>
        <dbReference type="ARBA" id="ARBA00006206"/>
    </source>
</evidence>
<sequence>MTAGRKIGHLTLQDGDMRVGLLDHGAVTQFWQVGDRALILGYADPEDYRQDPFYLGAIVGRVANRIGGAHFPINGTEVELPANDGPHHLHGGPQGLSTRHWEMERLDPTRARLFYRSEDGESGHPGAVEFEIAVELCAPRLRYTLRARPEREMPISLAQHNYYTLGQPKVIDDLCLQLPADTMLERRRDGIVTGARLPLTGGKDSFAEPVRIGARQMDDFYLFRAAPTPSHPAPVAQITAPQGHGLRFSSDQPGAQIYTGDGLGAPFGPRAGLCVEPSGFPNAVNCPGFPSVIYGPDRPYSQVLEIEYQP</sequence>
<dbReference type="AlphaFoldDB" id="A0A4S4NJX3"/>
<dbReference type="Proteomes" id="UP000306602">
    <property type="component" value="Unassembled WGS sequence"/>
</dbReference>
<dbReference type="RefSeq" id="WP_136461481.1">
    <property type="nucleotide sequence ID" value="NZ_SRKY01000001.1"/>
</dbReference>
<reference evidence="4 5" key="1">
    <citation type="submission" date="2019-04" db="EMBL/GenBank/DDBJ databases">
        <title>Shimia ponticola sp. nov., isolated from seawater.</title>
        <authorList>
            <person name="Kim Y.-O."/>
            <person name="Yoon J.-H."/>
        </authorList>
    </citation>
    <scope>NUCLEOTIDE SEQUENCE [LARGE SCALE GENOMIC DNA]</scope>
    <source>
        <strain evidence="4 5">MYP11</strain>
    </source>
</reference>
<dbReference type="InterPro" id="IPR008183">
    <property type="entry name" value="Aldose_1/G6P_1-epimerase"/>
</dbReference>
<comment type="similarity">
    <text evidence="1">Belongs to the aldose epimerase family.</text>
</comment>
<dbReference type="CDD" id="cd09019">
    <property type="entry name" value="galactose_mutarotase_like"/>
    <property type="match status" value="1"/>
</dbReference>
<dbReference type="OrthoDB" id="9779408at2"/>
<gene>
    <name evidence="4" type="ORF">E4Z66_03180</name>
</gene>
<proteinExistence type="inferred from homology"/>
<organism evidence="4 5">
    <name type="scientific">Aliishimia ponticola</name>
    <dbReference type="NCBI Taxonomy" id="2499833"/>
    <lineage>
        <taxon>Bacteria</taxon>
        <taxon>Pseudomonadati</taxon>
        <taxon>Pseudomonadota</taxon>
        <taxon>Alphaproteobacteria</taxon>
        <taxon>Rhodobacterales</taxon>
        <taxon>Paracoccaceae</taxon>
        <taxon>Aliishimia</taxon>
    </lineage>
</organism>
<dbReference type="GO" id="GO:0033499">
    <property type="term" value="P:galactose catabolic process via UDP-galactose, Leloir pathway"/>
    <property type="evidence" value="ECO:0007669"/>
    <property type="project" value="TreeGrafter"/>
</dbReference>
<evidence type="ECO:0000256" key="2">
    <source>
        <dbReference type="ARBA" id="ARBA00023235"/>
    </source>
</evidence>
<dbReference type="InterPro" id="IPR014718">
    <property type="entry name" value="GH-type_carb-bd"/>
</dbReference>
<evidence type="ECO:0000313" key="4">
    <source>
        <dbReference type="EMBL" id="THH38588.1"/>
    </source>
</evidence>
<dbReference type="EMBL" id="SRKY01000001">
    <property type="protein sequence ID" value="THH38588.1"/>
    <property type="molecule type" value="Genomic_DNA"/>
</dbReference>
<dbReference type="SUPFAM" id="SSF74650">
    <property type="entry name" value="Galactose mutarotase-like"/>
    <property type="match status" value="1"/>
</dbReference>
<dbReference type="Pfam" id="PF01263">
    <property type="entry name" value="Aldose_epim"/>
    <property type="match status" value="1"/>
</dbReference>
<keyword evidence="5" id="KW-1185">Reference proteome</keyword>
<comment type="caution">
    <text evidence="4">The sequence shown here is derived from an EMBL/GenBank/DDBJ whole genome shotgun (WGS) entry which is preliminary data.</text>
</comment>
<dbReference type="InterPro" id="IPR011013">
    <property type="entry name" value="Gal_mutarotase_sf_dom"/>
</dbReference>
<dbReference type="PANTHER" id="PTHR10091:SF0">
    <property type="entry name" value="GALACTOSE MUTAROTASE"/>
    <property type="match status" value="1"/>
</dbReference>
<evidence type="ECO:0000256" key="3">
    <source>
        <dbReference type="ARBA" id="ARBA00023277"/>
    </source>
</evidence>
<dbReference type="Gene3D" id="2.70.98.10">
    <property type="match status" value="1"/>
</dbReference>
<keyword evidence="3" id="KW-0119">Carbohydrate metabolism</keyword>